<proteinExistence type="predicted"/>
<keyword evidence="2" id="KW-1185">Reference proteome</keyword>
<reference evidence="1" key="1">
    <citation type="thesis" date="2020" institute="ProQuest LLC" country="789 East Eisenhower Parkway, Ann Arbor, MI, USA">
        <title>Comparative Genomics and Chromosome Evolution.</title>
        <authorList>
            <person name="Mudd A.B."/>
        </authorList>
    </citation>
    <scope>NUCLEOTIDE SEQUENCE</scope>
    <source>
        <strain evidence="1">1538</strain>
        <tissue evidence="1">Blood</tissue>
    </source>
</reference>
<organism evidence="1 2">
    <name type="scientific">Pyxicephalus adspersus</name>
    <name type="common">African bullfrog</name>
    <dbReference type="NCBI Taxonomy" id="30357"/>
    <lineage>
        <taxon>Eukaryota</taxon>
        <taxon>Metazoa</taxon>
        <taxon>Chordata</taxon>
        <taxon>Craniata</taxon>
        <taxon>Vertebrata</taxon>
        <taxon>Euteleostomi</taxon>
        <taxon>Amphibia</taxon>
        <taxon>Batrachia</taxon>
        <taxon>Anura</taxon>
        <taxon>Neobatrachia</taxon>
        <taxon>Ranoidea</taxon>
        <taxon>Pyxicephalidae</taxon>
        <taxon>Pyxicephalinae</taxon>
        <taxon>Pyxicephalus</taxon>
    </lineage>
</organism>
<sequence length="108" mass="12735">MPLVRDWFIWIWHKTRHSHPCAVQNRATAIKNPEERWPLGTTQARDWLGAGRERRDLLLVIKFRLSLLLFVKYLSPLPFYHVHSMAVRHFQEGFPDWVEDGGGCPSWG</sequence>
<protein>
    <submittedName>
        <fullName evidence="1">Uncharacterized protein</fullName>
    </submittedName>
</protein>
<dbReference type="EMBL" id="DYDO01000013">
    <property type="protein sequence ID" value="DBA14715.1"/>
    <property type="molecule type" value="Genomic_DNA"/>
</dbReference>
<dbReference type="AlphaFoldDB" id="A0AAV2ZSJ9"/>
<accession>A0AAV2ZSJ9</accession>
<comment type="caution">
    <text evidence="1">The sequence shown here is derived from an EMBL/GenBank/DDBJ whole genome shotgun (WGS) entry which is preliminary data.</text>
</comment>
<dbReference type="Proteomes" id="UP001181693">
    <property type="component" value="Unassembled WGS sequence"/>
</dbReference>
<gene>
    <name evidence="1" type="ORF">GDO54_005645</name>
</gene>
<evidence type="ECO:0000313" key="1">
    <source>
        <dbReference type="EMBL" id="DBA14715.1"/>
    </source>
</evidence>
<evidence type="ECO:0000313" key="2">
    <source>
        <dbReference type="Proteomes" id="UP001181693"/>
    </source>
</evidence>
<name>A0AAV2ZSJ9_PYXAD</name>